<evidence type="ECO:0000313" key="2">
    <source>
        <dbReference type="EMBL" id="KAK5896486.1"/>
    </source>
</evidence>
<evidence type="ECO:0000313" key="3">
    <source>
        <dbReference type="Proteomes" id="UP001335648"/>
    </source>
</evidence>
<reference evidence="2 3" key="1">
    <citation type="journal article" date="2023" name="Mol. Biol. Evol.">
        <title>Genomics of Secondarily Temperate Adaptation in the Only Non-Antarctic Icefish.</title>
        <authorList>
            <person name="Rivera-Colon A.G."/>
            <person name="Rayamajhi N."/>
            <person name="Minhas B.F."/>
            <person name="Madrigal G."/>
            <person name="Bilyk K.T."/>
            <person name="Yoon V."/>
            <person name="Hune M."/>
            <person name="Gregory S."/>
            <person name="Cheng C.H.C."/>
            <person name="Catchen J.M."/>
        </authorList>
    </citation>
    <scope>NUCLEOTIDE SEQUENCE [LARGE SCALE GENOMIC DNA]</scope>
    <source>
        <strain evidence="2">JC2023a</strain>
    </source>
</reference>
<feature type="region of interest" description="Disordered" evidence="1">
    <location>
        <begin position="1"/>
        <end position="62"/>
    </location>
</feature>
<gene>
    <name evidence="2" type="ORF">CesoFtcFv8_009637</name>
</gene>
<keyword evidence="3" id="KW-1185">Reference proteome</keyword>
<evidence type="ECO:0000256" key="1">
    <source>
        <dbReference type="SAM" id="MobiDB-lite"/>
    </source>
</evidence>
<name>A0AAN8C383_9TELE</name>
<proteinExistence type="predicted"/>
<accession>A0AAN8C383</accession>
<dbReference type="EMBL" id="JAULUE010002053">
    <property type="protein sequence ID" value="KAK5896486.1"/>
    <property type="molecule type" value="Genomic_DNA"/>
</dbReference>
<comment type="caution">
    <text evidence="2">The sequence shown here is derived from an EMBL/GenBank/DDBJ whole genome shotgun (WGS) entry which is preliminary data.</text>
</comment>
<organism evidence="2 3">
    <name type="scientific">Champsocephalus esox</name>
    <name type="common">pike icefish</name>
    <dbReference type="NCBI Taxonomy" id="159716"/>
    <lineage>
        <taxon>Eukaryota</taxon>
        <taxon>Metazoa</taxon>
        <taxon>Chordata</taxon>
        <taxon>Craniata</taxon>
        <taxon>Vertebrata</taxon>
        <taxon>Euteleostomi</taxon>
        <taxon>Actinopterygii</taxon>
        <taxon>Neopterygii</taxon>
        <taxon>Teleostei</taxon>
        <taxon>Neoteleostei</taxon>
        <taxon>Acanthomorphata</taxon>
        <taxon>Eupercaria</taxon>
        <taxon>Perciformes</taxon>
        <taxon>Notothenioidei</taxon>
        <taxon>Channichthyidae</taxon>
        <taxon>Champsocephalus</taxon>
    </lineage>
</organism>
<dbReference type="AlphaFoldDB" id="A0AAN8C383"/>
<dbReference type="Proteomes" id="UP001335648">
    <property type="component" value="Unassembled WGS sequence"/>
</dbReference>
<sequence length="77" mass="8497">MDLALSDNMDLALSDTDTSSGFSARSDDENSRSPCATSPVMKKRRGERTADPHPGSPENYFQPQDAMFLRAFVPPVY</sequence>
<protein>
    <submittedName>
        <fullName evidence="2">Uncharacterized protein</fullName>
    </submittedName>
</protein>